<evidence type="ECO:0000256" key="1">
    <source>
        <dbReference type="SAM" id="Phobius"/>
    </source>
</evidence>
<protein>
    <submittedName>
        <fullName evidence="2">Type I toxin-antitoxin system Fst family toxin</fullName>
    </submittedName>
</protein>
<accession>A0AAW4YBJ8</accession>
<name>A0AAW4YBJ8_STAAU</name>
<gene>
    <name evidence="2" type="ORF">LB359_14365</name>
</gene>
<sequence length="31" mass="3682">MTLLFVYVIAPVFVGCCITLFQFWLEQRSKK</sequence>
<dbReference type="EMBL" id="JAIUEN010000176">
    <property type="protein sequence ID" value="MCE3363459.1"/>
    <property type="molecule type" value="Genomic_DNA"/>
</dbReference>
<dbReference type="NCBIfam" id="NF033608">
    <property type="entry name" value="type_I_tox_Fst"/>
    <property type="match status" value="1"/>
</dbReference>
<keyword evidence="1" id="KW-0812">Transmembrane</keyword>
<feature type="transmembrane region" description="Helical" evidence="1">
    <location>
        <begin position="6"/>
        <end position="25"/>
    </location>
</feature>
<proteinExistence type="predicted"/>
<keyword evidence="1" id="KW-1133">Transmembrane helix</keyword>
<reference evidence="2" key="1">
    <citation type="journal article" date="2021" name="Front Med (Lausanne)">
        <title>The Prevalence and Determinants of Fusidic Acid Resistance Among Methicillin-Resistant Staphylococcus aureus Clinical Isolates in China.</title>
        <authorList>
            <person name="Zhao H."/>
            <person name="Wang X."/>
            <person name="Wang B."/>
            <person name="Xu Y."/>
            <person name="Rao L."/>
            <person name="Wan B."/>
            <person name="Guo Y."/>
            <person name="Wu X."/>
            <person name="Yu J."/>
            <person name="Chen L."/>
            <person name="Li M."/>
            <person name="Yu F."/>
        </authorList>
    </citation>
    <scope>NUCLEOTIDE SEQUENCE</scope>
    <source>
        <strain evidence="2">NC-4</strain>
    </source>
</reference>
<keyword evidence="1" id="KW-0472">Membrane</keyword>
<comment type="caution">
    <text evidence="2">The sequence shown here is derived from an EMBL/GenBank/DDBJ whole genome shotgun (WGS) entry which is preliminary data.</text>
</comment>
<dbReference type="AlphaFoldDB" id="A0AAW4YBJ8"/>
<evidence type="ECO:0000313" key="2">
    <source>
        <dbReference type="EMBL" id="MCE3363459.1"/>
    </source>
</evidence>
<reference evidence="2" key="2">
    <citation type="submission" date="2023-08" db="EMBL/GenBank/DDBJ databases">
        <authorList>
            <person name="Zhao H."/>
            <person name="Wang X."/>
        </authorList>
    </citation>
    <scope>NUCLEOTIDE SEQUENCE</scope>
    <source>
        <strain evidence="2">NC-4</strain>
    </source>
</reference>
<dbReference type="Proteomes" id="UP001200271">
    <property type="component" value="Unassembled WGS sequence"/>
</dbReference>
<evidence type="ECO:0000313" key="3">
    <source>
        <dbReference type="Proteomes" id="UP001200271"/>
    </source>
</evidence>
<dbReference type="RefSeq" id="WP_110183608.1">
    <property type="nucleotide sequence ID" value="NZ_BDVA01000015.1"/>
</dbReference>
<organism evidence="2 3">
    <name type="scientific">Staphylococcus aureus</name>
    <dbReference type="NCBI Taxonomy" id="1280"/>
    <lineage>
        <taxon>Bacteria</taxon>
        <taxon>Bacillati</taxon>
        <taxon>Bacillota</taxon>
        <taxon>Bacilli</taxon>
        <taxon>Bacillales</taxon>
        <taxon>Staphylococcaceae</taxon>
        <taxon>Staphylococcus</taxon>
    </lineage>
</organism>